<dbReference type="RefSeq" id="WP_133441626.1">
    <property type="nucleotide sequence ID" value="NZ_CP034726.1"/>
</dbReference>
<gene>
    <name evidence="1" type="ORF">ELX58_02675</name>
</gene>
<name>A0A4V1ALM0_9LACO</name>
<organism evidence="1 2">
    <name type="scientific">Acetilactobacillus jinshanensis</name>
    <dbReference type="NCBI Taxonomy" id="1720083"/>
    <lineage>
        <taxon>Bacteria</taxon>
        <taxon>Bacillati</taxon>
        <taxon>Bacillota</taxon>
        <taxon>Bacilli</taxon>
        <taxon>Lactobacillales</taxon>
        <taxon>Lactobacillaceae</taxon>
        <taxon>Acetilactobacillus</taxon>
    </lineage>
</organism>
<reference evidence="2" key="1">
    <citation type="submission" date="2018-12" db="EMBL/GenBank/DDBJ databases">
        <title>A new species of lactobacillus.</title>
        <authorList>
            <person name="Jian Y."/>
            <person name="Xin L."/>
            <person name="Hong Z.J."/>
            <person name="Ming L.Z."/>
            <person name="Hong X.Z."/>
        </authorList>
    </citation>
    <scope>NUCLEOTIDE SEQUENCE [LARGE SCALE GENOMIC DNA]</scope>
    <source>
        <strain evidence="2">HSLZ-75</strain>
    </source>
</reference>
<evidence type="ECO:0000313" key="1">
    <source>
        <dbReference type="EMBL" id="QBP18069.1"/>
    </source>
</evidence>
<proteinExistence type="predicted"/>
<accession>A0A4V1ALM0</accession>
<evidence type="ECO:0000313" key="2">
    <source>
        <dbReference type="Proteomes" id="UP000294321"/>
    </source>
</evidence>
<keyword evidence="2" id="KW-1185">Reference proteome</keyword>
<dbReference type="AlphaFoldDB" id="A0A4V1ALM0"/>
<sequence>MEKFDIDRQHFNLKDVKYMRYLDYKLNNTPALMKRYPGVRFPRLVEYIVSHQDYGRALFKDEAMAKGRKIYKILWTEGLFHSCQA</sequence>
<dbReference type="KEGG" id="lji:ELX58_02675"/>
<protein>
    <submittedName>
        <fullName evidence="1">Uncharacterized protein</fullName>
    </submittedName>
</protein>
<dbReference type="EMBL" id="CP034726">
    <property type="protein sequence ID" value="QBP18069.1"/>
    <property type="molecule type" value="Genomic_DNA"/>
</dbReference>
<dbReference type="Proteomes" id="UP000294321">
    <property type="component" value="Chromosome"/>
</dbReference>